<dbReference type="RefSeq" id="WP_146887570.1">
    <property type="nucleotide sequence ID" value="NZ_BJYG01000017.1"/>
</dbReference>
<proteinExistence type="predicted"/>
<evidence type="ECO:0000313" key="2">
    <source>
        <dbReference type="Proteomes" id="UP000321746"/>
    </source>
</evidence>
<protein>
    <submittedName>
        <fullName evidence="1">Uncharacterized protein</fullName>
    </submittedName>
</protein>
<comment type="caution">
    <text evidence="1">The sequence shown here is derived from an EMBL/GenBank/DDBJ whole genome shotgun (WGS) entry which is preliminary data.</text>
</comment>
<reference evidence="1 2" key="1">
    <citation type="submission" date="2019-07" db="EMBL/GenBank/DDBJ databases">
        <title>Whole genome shotgun sequence of Acetobacter oeni NBRC 105207.</title>
        <authorList>
            <person name="Hosoyama A."/>
            <person name="Uohara A."/>
            <person name="Ohji S."/>
            <person name="Ichikawa N."/>
        </authorList>
    </citation>
    <scope>NUCLEOTIDE SEQUENCE [LARGE SCALE GENOMIC DNA]</scope>
    <source>
        <strain evidence="1 2">NBRC 105207</strain>
    </source>
</reference>
<gene>
    <name evidence="1" type="ORF">AOE01nite_14360</name>
</gene>
<name>A0A511XJV1_9PROT</name>
<dbReference type="EMBL" id="BJYG01000017">
    <property type="protein sequence ID" value="GEN63212.1"/>
    <property type="molecule type" value="Genomic_DNA"/>
</dbReference>
<evidence type="ECO:0000313" key="1">
    <source>
        <dbReference type="EMBL" id="GEN63212.1"/>
    </source>
</evidence>
<dbReference type="Proteomes" id="UP000321746">
    <property type="component" value="Unassembled WGS sequence"/>
</dbReference>
<dbReference type="AlphaFoldDB" id="A0A511XJV1"/>
<keyword evidence="2" id="KW-1185">Reference proteome</keyword>
<sequence>MSDKTEMLLGMHWDDFMALSQKFTGDTALRMFLLKHLNSTSSGDYLEAIQENAAENCTASDTVLCGAISLAVQRIRRVRG</sequence>
<accession>A0A511XJV1</accession>
<organism evidence="1 2">
    <name type="scientific">Acetobacter oeni</name>
    <dbReference type="NCBI Taxonomy" id="304077"/>
    <lineage>
        <taxon>Bacteria</taxon>
        <taxon>Pseudomonadati</taxon>
        <taxon>Pseudomonadota</taxon>
        <taxon>Alphaproteobacteria</taxon>
        <taxon>Acetobacterales</taxon>
        <taxon>Acetobacteraceae</taxon>
        <taxon>Acetobacter</taxon>
    </lineage>
</organism>